<dbReference type="Gene3D" id="3.30.2140.20">
    <property type="match status" value="1"/>
</dbReference>
<evidence type="ECO:0000256" key="1">
    <source>
        <dbReference type="ARBA" id="ARBA00006547"/>
    </source>
</evidence>
<dbReference type="AlphaFoldDB" id="A0A923HJQ6"/>
<protein>
    <submittedName>
        <fullName evidence="3">Arylamine N-acetyltransferase</fullName>
    </submittedName>
</protein>
<dbReference type="RefSeq" id="WP_186913443.1">
    <property type="nucleotide sequence ID" value="NZ_JACOFV010000015.1"/>
</dbReference>
<organism evidence="3 4">
    <name type="scientific">Undibacterium jejuense</name>
    <dbReference type="NCBI Taxonomy" id="1344949"/>
    <lineage>
        <taxon>Bacteria</taxon>
        <taxon>Pseudomonadati</taxon>
        <taxon>Pseudomonadota</taxon>
        <taxon>Betaproteobacteria</taxon>
        <taxon>Burkholderiales</taxon>
        <taxon>Oxalobacteraceae</taxon>
        <taxon>Undibacterium</taxon>
    </lineage>
</organism>
<keyword evidence="4" id="KW-1185">Reference proteome</keyword>
<accession>A0A923HJQ6</accession>
<dbReference type="Proteomes" id="UP000634011">
    <property type="component" value="Unassembled WGS sequence"/>
</dbReference>
<dbReference type="Pfam" id="PF00797">
    <property type="entry name" value="Acetyltransf_2"/>
    <property type="match status" value="1"/>
</dbReference>
<sequence length="267" mass="30504">MLDDQQVALYLERIGYRDSRKCDLSVLNALHTAHMLSVPFENLDIILGQQINLNLDALFDKIVLKHRGGFCYELNTLFRALLLRLGFKVRFLSARVFNGSHYGSAFDHMLLLVNIENVDVIVDVGFGDSFKQPLPLSGAAQTQNDVSYFLKGEGGEYILHREKILSHPVPLYRFSADVHELDAFEQQCNFHQTSPESHFTQHALCSVATSYGRQSIRDGYFIDTCKGIRNGYQIKSETEYRLILKDKFRMSLHEDANFSIFFGVNPI</sequence>
<dbReference type="EMBL" id="JACOFV010000015">
    <property type="protein sequence ID" value="MBC3863495.1"/>
    <property type="molecule type" value="Genomic_DNA"/>
</dbReference>
<evidence type="ECO:0000313" key="3">
    <source>
        <dbReference type="EMBL" id="MBC3863495.1"/>
    </source>
</evidence>
<comment type="caution">
    <text evidence="3">The sequence shown here is derived from an EMBL/GenBank/DDBJ whole genome shotgun (WGS) entry which is preliminary data.</text>
</comment>
<gene>
    <name evidence="3" type="ORF">H8K32_15425</name>
</gene>
<dbReference type="PANTHER" id="PTHR11786">
    <property type="entry name" value="N-HYDROXYARYLAMINE O-ACETYLTRANSFERASE"/>
    <property type="match status" value="1"/>
</dbReference>
<dbReference type="GO" id="GO:0016407">
    <property type="term" value="F:acetyltransferase activity"/>
    <property type="evidence" value="ECO:0007669"/>
    <property type="project" value="InterPro"/>
</dbReference>
<evidence type="ECO:0000256" key="2">
    <source>
        <dbReference type="RuleBase" id="RU003452"/>
    </source>
</evidence>
<name>A0A923HJQ6_9BURK</name>
<dbReference type="InterPro" id="IPR001447">
    <property type="entry name" value="Arylamine_N-AcTrfase"/>
</dbReference>
<dbReference type="InterPro" id="IPR038765">
    <property type="entry name" value="Papain-like_cys_pep_sf"/>
</dbReference>
<proteinExistence type="inferred from homology"/>
<evidence type="ECO:0000313" key="4">
    <source>
        <dbReference type="Proteomes" id="UP000634011"/>
    </source>
</evidence>
<dbReference type="PANTHER" id="PTHR11786:SF0">
    <property type="entry name" value="ARYLAMINE N-ACETYLTRANSFERASE 4-RELATED"/>
    <property type="match status" value="1"/>
</dbReference>
<dbReference type="PRINTS" id="PR01543">
    <property type="entry name" value="ANATRNSFRASE"/>
</dbReference>
<comment type="similarity">
    <text evidence="1 2">Belongs to the arylamine N-acetyltransferase family.</text>
</comment>
<dbReference type="SUPFAM" id="SSF54001">
    <property type="entry name" value="Cysteine proteinases"/>
    <property type="match status" value="1"/>
</dbReference>
<dbReference type="InterPro" id="IPR053710">
    <property type="entry name" value="Arylamine_NAT_domain_sf"/>
</dbReference>
<reference evidence="3" key="1">
    <citation type="submission" date="2020-08" db="EMBL/GenBank/DDBJ databases">
        <title>Novel species isolated from subtropical streams in China.</title>
        <authorList>
            <person name="Lu H."/>
        </authorList>
    </citation>
    <scope>NUCLEOTIDE SEQUENCE</scope>
    <source>
        <strain evidence="3">KACC 12607</strain>
    </source>
</reference>